<dbReference type="PANTHER" id="PTHR32063">
    <property type="match status" value="1"/>
</dbReference>
<gene>
    <name evidence="9" type="ORF">S01H1_30524</name>
</gene>
<dbReference type="PRINTS" id="PR00702">
    <property type="entry name" value="ACRIFLAVINRP"/>
</dbReference>
<evidence type="ECO:0000256" key="6">
    <source>
        <dbReference type="ARBA" id="ARBA00022989"/>
    </source>
</evidence>
<dbReference type="InterPro" id="IPR001036">
    <property type="entry name" value="Acrflvin-R"/>
</dbReference>
<dbReference type="FunFam" id="1.20.1640.10:FF:000001">
    <property type="entry name" value="Efflux pump membrane transporter"/>
    <property type="match status" value="1"/>
</dbReference>
<sequence length="276" mass="29961">DLENEIPGAIHMDIFYDQSVSIIESVKDVKNTIFIAIALVVLIIFLFMGRLSDTVIPSVTLPVTIFSTFAVMLAAGFSLDNLSLMGLTLSVGFLVDDAIVVLENTVRHVESGIKPLKAAIKSMSEITGTVISTSIALVIVFVPLVFMAGIVGRLFRELALTVVAAIVCSTIFALILTPMMCARMLKVKSKTKVKTKVQAFTDRFVGGMTKKYGVLLRWVLEHKRVSVIVWIVCIAGTLWFAQLLPKTFIPEGDSGAIMGLMQVPLGTSSDEMGAFQ</sequence>
<reference evidence="9" key="1">
    <citation type="journal article" date="2014" name="Front. Microbiol.">
        <title>High frequency of phylogenetically diverse reductive dehalogenase-homologous genes in deep subseafloor sedimentary metagenomes.</title>
        <authorList>
            <person name="Kawai M."/>
            <person name="Futagami T."/>
            <person name="Toyoda A."/>
            <person name="Takaki Y."/>
            <person name="Nishi S."/>
            <person name="Hori S."/>
            <person name="Arai W."/>
            <person name="Tsubouchi T."/>
            <person name="Morono Y."/>
            <person name="Uchiyama I."/>
            <person name="Ito T."/>
            <person name="Fujiyama A."/>
            <person name="Inagaki F."/>
            <person name="Takami H."/>
        </authorList>
    </citation>
    <scope>NUCLEOTIDE SEQUENCE</scope>
    <source>
        <strain evidence="9">Expedition CK06-06</strain>
    </source>
</reference>
<proteinExistence type="predicted"/>
<evidence type="ECO:0000256" key="3">
    <source>
        <dbReference type="ARBA" id="ARBA00022475"/>
    </source>
</evidence>
<feature type="transmembrane region" description="Helical" evidence="8">
    <location>
        <begin position="158"/>
        <end position="182"/>
    </location>
</feature>
<evidence type="ECO:0000256" key="4">
    <source>
        <dbReference type="ARBA" id="ARBA00022519"/>
    </source>
</evidence>
<keyword evidence="4" id="KW-0997">Cell inner membrane</keyword>
<feature type="transmembrane region" description="Helical" evidence="8">
    <location>
        <begin position="126"/>
        <end position="152"/>
    </location>
</feature>
<organism evidence="9">
    <name type="scientific">marine sediment metagenome</name>
    <dbReference type="NCBI Taxonomy" id="412755"/>
    <lineage>
        <taxon>unclassified sequences</taxon>
        <taxon>metagenomes</taxon>
        <taxon>ecological metagenomes</taxon>
    </lineage>
</organism>
<dbReference type="AlphaFoldDB" id="X0TCK3"/>
<dbReference type="Gene3D" id="3.30.70.1320">
    <property type="entry name" value="Multidrug efflux transporter AcrB pore domain like"/>
    <property type="match status" value="1"/>
</dbReference>
<evidence type="ECO:0000313" key="9">
    <source>
        <dbReference type="EMBL" id="GAF85917.1"/>
    </source>
</evidence>
<evidence type="ECO:0000256" key="8">
    <source>
        <dbReference type="SAM" id="Phobius"/>
    </source>
</evidence>
<comment type="caution">
    <text evidence="9">The sequence shown here is derived from an EMBL/GenBank/DDBJ whole genome shotgun (WGS) entry which is preliminary data.</text>
</comment>
<evidence type="ECO:0000256" key="7">
    <source>
        <dbReference type="ARBA" id="ARBA00023136"/>
    </source>
</evidence>
<keyword evidence="7 8" id="KW-0472">Membrane</keyword>
<dbReference type="GO" id="GO:0042910">
    <property type="term" value="F:xenobiotic transmembrane transporter activity"/>
    <property type="evidence" value="ECO:0007669"/>
    <property type="project" value="TreeGrafter"/>
</dbReference>
<evidence type="ECO:0000256" key="1">
    <source>
        <dbReference type="ARBA" id="ARBA00004651"/>
    </source>
</evidence>
<protein>
    <recommendedName>
        <fullName evidence="10">SSD domain-containing protein</fullName>
    </recommendedName>
</protein>
<dbReference type="SUPFAM" id="SSF82866">
    <property type="entry name" value="Multidrug efflux transporter AcrB transmembrane domain"/>
    <property type="match status" value="1"/>
</dbReference>
<keyword evidence="6 8" id="KW-1133">Transmembrane helix</keyword>
<keyword evidence="3" id="KW-1003">Cell membrane</keyword>
<accession>X0TCK3</accession>
<dbReference type="Gene3D" id="3.30.70.1430">
    <property type="entry name" value="Multidrug efflux transporter AcrB pore domain"/>
    <property type="match status" value="1"/>
</dbReference>
<feature type="transmembrane region" description="Helical" evidence="8">
    <location>
        <begin position="225"/>
        <end position="244"/>
    </location>
</feature>
<evidence type="ECO:0000256" key="5">
    <source>
        <dbReference type="ARBA" id="ARBA00022692"/>
    </source>
</evidence>
<feature type="transmembrane region" description="Helical" evidence="8">
    <location>
        <begin position="59"/>
        <end position="79"/>
    </location>
</feature>
<dbReference type="EMBL" id="BARS01018792">
    <property type="protein sequence ID" value="GAF85917.1"/>
    <property type="molecule type" value="Genomic_DNA"/>
</dbReference>
<evidence type="ECO:0000256" key="2">
    <source>
        <dbReference type="ARBA" id="ARBA00022448"/>
    </source>
</evidence>
<comment type="subcellular location">
    <subcellularLocation>
        <location evidence="1">Cell membrane</location>
        <topology evidence="1">Multi-pass membrane protein</topology>
    </subcellularLocation>
</comment>
<name>X0TCK3_9ZZZZ</name>
<keyword evidence="2" id="KW-0813">Transport</keyword>
<feature type="transmembrane region" description="Helical" evidence="8">
    <location>
        <begin position="33"/>
        <end position="52"/>
    </location>
</feature>
<feature type="non-terminal residue" evidence="9">
    <location>
        <position position="1"/>
    </location>
</feature>
<dbReference type="Pfam" id="PF00873">
    <property type="entry name" value="ACR_tran"/>
    <property type="match status" value="1"/>
</dbReference>
<feature type="non-terminal residue" evidence="9">
    <location>
        <position position="276"/>
    </location>
</feature>
<dbReference type="PANTHER" id="PTHR32063:SF21">
    <property type="entry name" value="MULTIDRUG RESISTANCE PROTEIN MDTB"/>
    <property type="match status" value="1"/>
</dbReference>
<dbReference type="GO" id="GO:0005886">
    <property type="term" value="C:plasma membrane"/>
    <property type="evidence" value="ECO:0007669"/>
    <property type="project" value="UniProtKB-SubCell"/>
</dbReference>
<evidence type="ECO:0008006" key="10">
    <source>
        <dbReference type="Google" id="ProtNLM"/>
    </source>
</evidence>
<keyword evidence="5 8" id="KW-0812">Transmembrane</keyword>
<dbReference type="Gene3D" id="1.20.1640.10">
    <property type="entry name" value="Multidrug efflux transporter AcrB transmembrane domain"/>
    <property type="match status" value="2"/>
</dbReference>